<keyword evidence="4 5" id="KW-0040">ANK repeat</keyword>
<evidence type="ECO:0000256" key="2">
    <source>
        <dbReference type="ARBA" id="ARBA00022741"/>
    </source>
</evidence>
<dbReference type="PROSITE" id="PS50297">
    <property type="entry name" value="ANK_REP_REGION"/>
    <property type="match status" value="1"/>
</dbReference>
<reference evidence="8 9" key="1">
    <citation type="journal article" date="2014" name="Genome Biol. Evol.">
        <title>The secreted proteins of Achlya hypogyna and Thraustotheca clavata identify the ancestral oomycete secretome and reveal gene acquisitions by horizontal gene transfer.</title>
        <authorList>
            <person name="Misner I."/>
            <person name="Blouin N."/>
            <person name="Leonard G."/>
            <person name="Richards T.A."/>
            <person name="Lane C.E."/>
        </authorList>
    </citation>
    <scope>NUCLEOTIDE SEQUENCE [LARGE SCALE GENOMIC DNA]</scope>
    <source>
        <strain evidence="8 9">ATCC 48635</strain>
    </source>
</reference>
<dbReference type="InterPro" id="IPR051165">
    <property type="entry name" value="Multifunctional_ANK_Repeat"/>
</dbReference>
<dbReference type="Pfam" id="PF12796">
    <property type="entry name" value="Ank_2"/>
    <property type="match status" value="2"/>
</dbReference>
<evidence type="ECO:0000313" key="9">
    <source>
        <dbReference type="Proteomes" id="UP000243579"/>
    </source>
</evidence>
<dbReference type="PANTHER" id="PTHR24123:SF33">
    <property type="entry name" value="PROTEIN HOS4"/>
    <property type="match status" value="1"/>
</dbReference>
<keyword evidence="9" id="KW-1185">Reference proteome</keyword>
<organism evidence="8 9">
    <name type="scientific">Achlya hypogyna</name>
    <name type="common">Oomycete</name>
    <name type="synonym">Protoachlya hypogyna</name>
    <dbReference type="NCBI Taxonomy" id="1202772"/>
    <lineage>
        <taxon>Eukaryota</taxon>
        <taxon>Sar</taxon>
        <taxon>Stramenopiles</taxon>
        <taxon>Oomycota</taxon>
        <taxon>Saprolegniomycetes</taxon>
        <taxon>Saprolegniales</taxon>
        <taxon>Achlyaceae</taxon>
        <taxon>Achlya</taxon>
    </lineage>
</organism>
<evidence type="ECO:0000313" key="8">
    <source>
        <dbReference type="EMBL" id="OQR92982.1"/>
    </source>
</evidence>
<dbReference type="SUPFAM" id="SSF48403">
    <property type="entry name" value="Ankyrin repeat"/>
    <property type="match status" value="1"/>
</dbReference>
<dbReference type="PROSITE" id="PS50011">
    <property type="entry name" value="PROTEIN_KINASE_DOM"/>
    <property type="match status" value="1"/>
</dbReference>
<dbReference type="PROSITE" id="PS50088">
    <property type="entry name" value="ANK_REPEAT"/>
    <property type="match status" value="2"/>
</dbReference>
<protein>
    <recommendedName>
        <fullName evidence="7">Protein kinase domain-containing protein</fullName>
    </recommendedName>
</protein>
<keyword evidence="1" id="KW-0677">Repeat</keyword>
<keyword evidence="2" id="KW-0547">Nucleotide-binding</keyword>
<dbReference type="PANTHER" id="PTHR24123">
    <property type="entry name" value="ANKYRIN REPEAT-CONTAINING"/>
    <property type="match status" value="1"/>
</dbReference>
<dbReference type="Gene3D" id="1.10.510.10">
    <property type="entry name" value="Transferase(Phosphotransferase) domain 1"/>
    <property type="match status" value="1"/>
</dbReference>
<feature type="repeat" description="ANK" evidence="5">
    <location>
        <begin position="297"/>
        <end position="329"/>
    </location>
</feature>
<dbReference type="EMBL" id="JNBR01000433">
    <property type="protein sequence ID" value="OQR92982.1"/>
    <property type="molecule type" value="Genomic_DNA"/>
</dbReference>
<dbReference type="InterPro" id="IPR011009">
    <property type="entry name" value="Kinase-like_dom_sf"/>
</dbReference>
<dbReference type="Gene3D" id="1.25.40.20">
    <property type="entry name" value="Ankyrin repeat-containing domain"/>
    <property type="match status" value="3"/>
</dbReference>
<evidence type="ECO:0000256" key="1">
    <source>
        <dbReference type="ARBA" id="ARBA00022737"/>
    </source>
</evidence>
<feature type="region of interest" description="Disordered" evidence="6">
    <location>
        <begin position="427"/>
        <end position="463"/>
    </location>
</feature>
<keyword evidence="3" id="KW-0067">ATP-binding</keyword>
<dbReference type="Pfam" id="PF06479">
    <property type="entry name" value="Ribonuc_2-5A"/>
    <property type="match status" value="1"/>
</dbReference>
<dbReference type="InterPro" id="IPR036770">
    <property type="entry name" value="Ankyrin_rpt-contain_sf"/>
</dbReference>
<evidence type="ECO:0000256" key="5">
    <source>
        <dbReference type="PROSITE-ProRule" id="PRU00023"/>
    </source>
</evidence>
<dbReference type="Proteomes" id="UP000243579">
    <property type="component" value="Unassembled WGS sequence"/>
</dbReference>
<name>A0A1V9Z4W9_ACHHY</name>
<comment type="caution">
    <text evidence="8">The sequence shown here is derived from an EMBL/GenBank/DDBJ whole genome shotgun (WGS) entry which is preliminary data.</text>
</comment>
<dbReference type="GO" id="GO:0004540">
    <property type="term" value="F:RNA nuclease activity"/>
    <property type="evidence" value="ECO:0007669"/>
    <property type="project" value="InterPro"/>
</dbReference>
<dbReference type="GO" id="GO:0004672">
    <property type="term" value="F:protein kinase activity"/>
    <property type="evidence" value="ECO:0007669"/>
    <property type="project" value="InterPro"/>
</dbReference>
<dbReference type="InterPro" id="IPR000719">
    <property type="entry name" value="Prot_kinase_dom"/>
</dbReference>
<evidence type="ECO:0000256" key="6">
    <source>
        <dbReference type="SAM" id="MobiDB-lite"/>
    </source>
</evidence>
<sequence>MAKHRRRKRPGDMRSCTDSFLKQCAAGNMTLLQCPLDVRALEAERDDDGNNGFLLAASCGHLALLQGLLAQGFNPHVVNSGGDNALHLAAFQGHSAVVQWLENQGVEISVETAVDGDLDGWGRVAMISLYFDLVKTGDVRGLRELVANVGQAVFPWLAHNDDNTNALGAAAEANQLEMLLFLVSASGLALDDSVNNRRDTSLHVAAMHGHTALVRELAPLVNLGARNAQKWTPLGTACFYGQAPVVLHLLNTFPDTCALDVAHAALVLEGGSADAPALLEQLLSRDPALLRARHGPSQETLLHIAASLRQRQVCQILLAFGANAALLDGNGWSAWHVVLHTQWRDSVDIFLTPPVLATSATWTTFAVAHASTPMLVAIYERLSSPHTLYHAAVSAQRRDVVAAIDALHEAQASAMLSQLAVAPANSSTCPPSVVSDQPPPPTTAPELLPSMDARSEAPSSPSDDPALVLQYALAAGLSAGEHDEWGSVLVASLPQQEAAATRRFYQQLLRIETPPASIVRFLSCIEGDGDRMALLFEPAGVPSSLASRRPHTAAWAALDGSVFAGVVDALAYLHDHGFSHGALAPDVVFVDDAASKLYVPPLGSCASVVSVYSAPEVNTRGDYNALAADVFGLGQTLATLVPAPLSIEGRDLLEAMTALDPEQRPDMRRVRRHPWLWPPRTKLLYLEQVANHVALDRIPAQPWAWQAALPGSVRMYLSAHRGYSDSTADLVRWVRNFKQHSREHPSHVWTALQASSGQRYDLTTLRGQERCLGAFVARAFPSLVLDLWNAVGPVE</sequence>
<feature type="repeat" description="ANK" evidence="5">
    <location>
        <begin position="81"/>
        <end position="113"/>
    </location>
</feature>
<gene>
    <name evidence="8" type="ORF">ACHHYP_03023</name>
</gene>
<dbReference type="InterPro" id="IPR002110">
    <property type="entry name" value="Ankyrin_rpt"/>
</dbReference>
<dbReference type="SMART" id="SM00220">
    <property type="entry name" value="S_TKc"/>
    <property type="match status" value="1"/>
</dbReference>
<evidence type="ECO:0000256" key="4">
    <source>
        <dbReference type="ARBA" id="ARBA00023043"/>
    </source>
</evidence>
<dbReference type="InterPro" id="IPR038357">
    <property type="entry name" value="KEN_sf"/>
</dbReference>
<dbReference type="STRING" id="1202772.A0A1V9Z4W9"/>
<proteinExistence type="predicted"/>
<dbReference type="InterPro" id="IPR010513">
    <property type="entry name" value="KEN_dom"/>
</dbReference>
<accession>A0A1V9Z4W9</accession>
<dbReference type="OrthoDB" id="63989at2759"/>
<dbReference type="Gene3D" id="1.20.1440.180">
    <property type="entry name" value="KEN domain"/>
    <property type="match status" value="1"/>
</dbReference>
<dbReference type="SMART" id="SM00248">
    <property type="entry name" value="ANK"/>
    <property type="match status" value="6"/>
</dbReference>
<dbReference type="SUPFAM" id="SSF56112">
    <property type="entry name" value="Protein kinase-like (PK-like)"/>
    <property type="match status" value="1"/>
</dbReference>
<evidence type="ECO:0000259" key="7">
    <source>
        <dbReference type="PROSITE" id="PS50011"/>
    </source>
</evidence>
<feature type="domain" description="Protein kinase" evidence="7">
    <location>
        <begin position="467"/>
        <end position="676"/>
    </location>
</feature>
<evidence type="ECO:0000256" key="3">
    <source>
        <dbReference type="ARBA" id="ARBA00022840"/>
    </source>
</evidence>
<dbReference type="GO" id="GO:0006397">
    <property type="term" value="P:mRNA processing"/>
    <property type="evidence" value="ECO:0007669"/>
    <property type="project" value="InterPro"/>
</dbReference>
<dbReference type="AlphaFoldDB" id="A0A1V9Z4W9"/>
<dbReference type="GO" id="GO:0005524">
    <property type="term" value="F:ATP binding"/>
    <property type="evidence" value="ECO:0007669"/>
    <property type="project" value="UniProtKB-KW"/>
</dbReference>